<comment type="caution">
    <text evidence="12">The sequence shown here is derived from an EMBL/GenBank/DDBJ whole genome shotgun (WGS) entry which is preliminary data.</text>
</comment>
<evidence type="ECO:0000256" key="3">
    <source>
        <dbReference type="ARBA" id="ARBA00022723"/>
    </source>
</evidence>
<dbReference type="InterPro" id="IPR023061">
    <property type="entry name" value="SelD_I"/>
</dbReference>
<dbReference type="Gene3D" id="3.90.650.10">
    <property type="entry name" value="PurM-like C-terminal domain"/>
    <property type="match status" value="1"/>
</dbReference>
<dbReference type="InterPro" id="IPR010918">
    <property type="entry name" value="PurM-like_C_dom"/>
</dbReference>
<comment type="similarity">
    <text evidence="1 9">Belongs to the selenophosphate synthase 1 family. Class I subfamily.</text>
</comment>
<dbReference type="Pfam" id="PF00586">
    <property type="entry name" value="AIRS"/>
    <property type="match status" value="1"/>
</dbReference>
<evidence type="ECO:0000256" key="6">
    <source>
        <dbReference type="ARBA" id="ARBA00022840"/>
    </source>
</evidence>
<dbReference type="AlphaFoldDB" id="A0A9D2AXB0"/>
<dbReference type="FunFam" id="3.30.1330.10:FF:000003">
    <property type="entry name" value="Selenide, water dikinase"/>
    <property type="match status" value="1"/>
</dbReference>
<keyword evidence="2 9" id="KW-0808">Transferase</keyword>
<evidence type="ECO:0000256" key="4">
    <source>
        <dbReference type="ARBA" id="ARBA00022741"/>
    </source>
</evidence>
<evidence type="ECO:0000256" key="9">
    <source>
        <dbReference type="HAMAP-Rule" id="MF_00625"/>
    </source>
</evidence>
<sequence length="350" mass="37274">MIPDNEVRLSHMAPGGGCAAKIGPGTLQGILEQLPRFSDENLLVGIETSDDGAVYRISPELALIQTLDFFPPMVDDPFLFGQIAAANALSDIYAMGGVPKVALNIVAWPNCVNPAILGKILAGGAEKVKEAGAVLAGGHSIQDDVPKYGLSVTGFVHPDQMYTNCGARPGDRLLLTKPLGTGLVNTAVKAEMASPEAEREVLEVMTHLNRQAAELLRECEIHACTDVTGFGLGGHGAEMGEGSGVTLEISLGKLPIQPEAAEYAAMGLVPEGSYRNREFLKDRVRVDARRPFGADLLFDPQTSGGLLVSAGPEAARRLEEDSRKRGFQYPFTIIGEVKEKEGPWSVILTD</sequence>
<comment type="cofactor">
    <cofactor evidence="9">
        <name>Mg(2+)</name>
        <dbReference type="ChEBI" id="CHEBI:18420"/>
    </cofactor>
    <text evidence="9">Binds 1 Mg(2+) ion per monomer.</text>
</comment>
<comment type="function">
    <text evidence="9">Synthesizes selenophosphate from selenide and ATP.</text>
</comment>
<keyword evidence="5 9" id="KW-0418">Kinase</keyword>
<keyword evidence="8 9" id="KW-0711">Selenium</keyword>
<feature type="binding site" description="in other chain" evidence="9">
    <location>
        <position position="68"/>
    </location>
    <ligand>
        <name>ATP</name>
        <dbReference type="ChEBI" id="CHEBI:30616"/>
        <note>ligand shared between dimeric partners</note>
    </ligand>
</feature>
<feature type="domain" description="PurM-like C-terminal" evidence="11">
    <location>
        <begin position="168"/>
        <end position="341"/>
    </location>
</feature>
<dbReference type="GO" id="GO:0005524">
    <property type="term" value="F:ATP binding"/>
    <property type="evidence" value="ECO:0007669"/>
    <property type="project" value="UniProtKB-UniRule"/>
</dbReference>
<dbReference type="EMBL" id="DXEU01000126">
    <property type="protein sequence ID" value="HIX52556.1"/>
    <property type="molecule type" value="Genomic_DNA"/>
</dbReference>
<dbReference type="InterPro" id="IPR036921">
    <property type="entry name" value="PurM-like_N_sf"/>
</dbReference>
<evidence type="ECO:0000259" key="10">
    <source>
        <dbReference type="Pfam" id="PF00586"/>
    </source>
</evidence>
<dbReference type="PANTHER" id="PTHR10256:SF0">
    <property type="entry name" value="INACTIVE SELENIDE, WATER DIKINASE-LIKE PROTEIN-RELATED"/>
    <property type="match status" value="1"/>
</dbReference>
<feature type="binding site" description="in other chain" evidence="9">
    <location>
        <position position="21"/>
    </location>
    <ligand>
        <name>ATP</name>
        <dbReference type="ChEBI" id="CHEBI:30616"/>
        <note>ligand shared between dimeric partners</note>
    </ligand>
</feature>
<dbReference type="EC" id="2.7.9.3" evidence="9"/>
<keyword evidence="7 9" id="KW-0460">Magnesium</keyword>
<dbReference type="InterPro" id="IPR036676">
    <property type="entry name" value="PurM-like_C_sf"/>
</dbReference>
<feature type="site" description="Important for catalytic activity" evidence="9">
    <location>
        <position position="21"/>
    </location>
</feature>
<dbReference type="SUPFAM" id="SSF56042">
    <property type="entry name" value="PurM C-terminal domain-like"/>
    <property type="match status" value="1"/>
</dbReference>
<dbReference type="GO" id="GO:0016260">
    <property type="term" value="P:selenocysteine biosynthetic process"/>
    <property type="evidence" value="ECO:0007669"/>
    <property type="project" value="InterPro"/>
</dbReference>
<feature type="active site" evidence="9">
    <location>
        <position position="18"/>
    </location>
</feature>
<reference evidence="12" key="1">
    <citation type="journal article" date="2021" name="PeerJ">
        <title>Extensive microbial diversity within the chicken gut microbiome revealed by metagenomics and culture.</title>
        <authorList>
            <person name="Gilroy R."/>
            <person name="Ravi A."/>
            <person name="Getino M."/>
            <person name="Pursley I."/>
            <person name="Horton D.L."/>
            <person name="Alikhan N.F."/>
            <person name="Baker D."/>
            <person name="Gharbi K."/>
            <person name="Hall N."/>
            <person name="Watson M."/>
            <person name="Adriaenssens E.M."/>
            <person name="Foster-Nyarko E."/>
            <person name="Jarju S."/>
            <person name="Secka A."/>
            <person name="Antonio M."/>
            <person name="Oren A."/>
            <person name="Chaudhuri R.R."/>
            <person name="La Ragione R."/>
            <person name="Hildebrand F."/>
            <person name="Pallen M.J."/>
        </authorList>
    </citation>
    <scope>NUCLEOTIDE SEQUENCE</scope>
    <source>
        <strain evidence="12">ChiGjej4B4-12881</strain>
    </source>
</reference>
<comment type="catalytic activity">
    <reaction evidence="9">
        <text>hydrogenselenide + ATP + H2O = selenophosphate + AMP + phosphate + 2 H(+)</text>
        <dbReference type="Rhea" id="RHEA:18737"/>
        <dbReference type="ChEBI" id="CHEBI:15377"/>
        <dbReference type="ChEBI" id="CHEBI:15378"/>
        <dbReference type="ChEBI" id="CHEBI:16144"/>
        <dbReference type="ChEBI" id="CHEBI:29317"/>
        <dbReference type="ChEBI" id="CHEBI:30616"/>
        <dbReference type="ChEBI" id="CHEBI:43474"/>
        <dbReference type="ChEBI" id="CHEBI:456215"/>
        <dbReference type="EC" id="2.7.9.3"/>
    </reaction>
</comment>
<evidence type="ECO:0000313" key="13">
    <source>
        <dbReference type="Proteomes" id="UP000886780"/>
    </source>
</evidence>
<feature type="domain" description="PurM-like N-terminal" evidence="10">
    <location>
        <begin position="50"/>
        <end position="156"/>
    </location>
</feature>
<dbReference type="CDD" id="cd02195">
    <property type="entry name" value="SelD"/>
    <property type="match status" value="1"/>
</dbReference>
<evidence type="ECO:0000256" key="2">
    <source>
        <dbReference type="ARBA" id="ARBA00022679"/>
    </source>
</evidence>
<comment type="subunit">
    <text evidence="9">Homodimer.</text>
</comment>
<evidence type="ECO:0000256" key="5">
    <source>
        <dbReference type="ARBA" id="ARBA00022777"/>
    </source>
</evidence>
<evidence type="ECO:0000256" key="7">
    <source>
        <dbReference type="ARBA" id="ARBA00022842"/>
    </source>
</evidence>
<dbReference type="Pfam" id="PF02769">
    <property type="entry name" value="AIRS_C"/>
    <property type="match status" value="1"/>
</dbReference>
<keyword evidence="3 9" id="KW-0479">Metal-binding</keyword>
<evidence type="ECO:0000256" key="1">
    <source>
        <dbReference type="ARBA" id="ARBA00008026"/>
    </source>
</evidence>
<dbReference type="GO" id="GO:0000287">
    <property type="term" value="F:magnesium ion binding"/>
    <property type="evidence" value="ECO:0007669"/>
    <property type="project" value="UniProtKB-UniRule"/>
</dbReference>
<dbReference type="NCBIfam" id="TIGR00476">
    <property type="entry name" value="selD"/>
    <property type="match status" value="1"/>
</dbReference>
<organism evidence="12 13">
    <name type="scientific">Candidatus Lachnoclostridium stercoripullorum</name>
    <dbReference type="NCBI Taxonomy" id="2838635"/>
    <lineage>
        <taxon>Bacteria</taxon>
        <taxon>Bacillati</taxon>
        <taxon>Bacillota</taxon>
        <taxon>Clostridia</taxon>
        <taxon>Lachnospirales</taxon>
        <taxon>Lachnospiraceae</taxon>
    </lineage>
</organism>
<evidence type="ECO:0000313" key="12">
    <source>
        <dbReference type="EMBL" id="HIX52556.1"/>
    </source>
</evidence>
<dbReference type="FunFam" id="3.90.650.10:FF:000004">
    <property type="entry name" value="Selenide, water dikinase"/>
    <property type="match status" value="1"/>
</dbReference>
<evidence type="ECO:0000259" key="11">
    <source>
        <dbReference type="Pfam" id="PF02769"/>
    </source>
</evidence>
<dbReference type="HAMAP" id="MF_00625">
    <property type="entry name" value="SelD"/>
    <property type="match status" value="1"/>
</dbReference>
<feature type="binding site" evidence="9">
    <location>
        <position position="226"/>
    </location>
    <ligand>
        <name>Mg(2+)</name>
        <dbReference type="ChEBI" id="CHEBI:18420"/>
    </ligand>
</feature>
<feature type="binding site" evidence="9">
    <location>
        <position position="91"/>
    </location>
    <ligand>
        <name>Mg(2+)</name>
        <dbReference type="ChEBI" id="CHEBI:18420"/>
    </ligand>
</feature>
<accession>A0A9D2AXB0</accession>
<dbReference type="PANTHER" id="PTHR10256">
    <property type="entry name" value="SELENIDE, WATER DIKINASE"/>
    <property type="match status" value="1"/>
</dbReference>
<dbReference type="InterPro" id="IPR004536">
    <property type="entry name" value="SPS/SelD"/>
</dbReference>
<dbReference type="Gene3D" id="3.30.1330.10">
    <property type="entry name" value="PurM-like, N-terminal domain"/>
    <property type="match status" value="1"/>
</dbReference>
<dbReference type="GO" id="GO:0004756">
    <property type="term" value="F:selenide, water dikinase activity"/>
    <property type="evidence" value="ECO:0007669"/>
    <property type="project" value="UniProtKB-UniRule"/>
</dbReference>
<gene>
    <name evidence="9 12" type="primary">selD</name>
    <name evidence="12" type="ORF">IAA28_07105</name>
</gene>
<feature type="binding site" evidence="9">
    <location>
        <position position="51"/>
    </location>
    <ligand>
        <name>Mg(2+)</name>
        <dbReference type="ChEBI" id="CHEBI:18420"/>
    </ligand>
</feature>
<feature type="binding site" description="in other chain" evidence="9">
    <location>
        <position position="91"/>
    </location>
    <ligand>
        <name>ATP</name>
        <dbReference type="ChEBI" id="CHEBI:30616"/>
        <note>ligand shared between dimeric partners</note>
    </ligand>
</feature>
<dbReference type="SUPFAM" id="SSF55326">
    <property type="entry name" value="PurM N-terminal domain-like"/>
    <property type="match status" value="1"/>
</dbReference>
<reference evidence="12" key="2">
    <citation type="submission" date="2021-04" db="EMBL/GenBank/DDBJ databases">
        <authorList>
            <person name="Gilroy R."/>
        </authorList>
    </citation>
    <scope>NUCLEOTIDE SEQUENCE</scope>
    <source>
        <strain evidence="12">ChiGjej4B4-12881</strain>
    </source>
</reference>
<dbReference type="Proteomes" id="UP000886780">
    <property type="component" value="Unassembled WGS sequence"/>
</dbReference>
<dbReference type="PIRSF" id="PIRSF036407">
    <property type="entry name" value="Selenphspht_syn"/>
    <property type="match status" value="1"/>
</dbReference>
<dbReference type="GO" id="GO:0005737">
    <property type="term" value="C:cytoplasm"/>
    <property type="evidence" value="ECO:0007669"/>
    <property type="project" value="TreeGrafter"/>
</dbReference>
<dbReference type="NCBIfam" id="NF002098">
    <property type="entry name" value="PRK00943.1"/>
    <property type="match status" value="1"/>
</dbReference>
<feature type="binding site" description="in other chain" evidence="9">
    <location>
        <begin position="48"/>
        <end position="50"/>
    </location>
    <ligand>
        <name>ATP</name>
        <dbReference type="ChEBI" id="CHEBI:30616"/>
        <note>ligand shared between dimeric partners</note>
    </ligand>
</feature>
<proteinExistence type="inferred from homology"/>
<name>A0A9D2AXB0_9FIRM</name>
<keyword evidence="4 9" id="KW-0547">Nucleotide-binding</keyword>
<dbReference type="InterPro" id="IPR016188">
    <property type="entry name" value="PurM-like_N"/>
</dbReference>
<feature type="binding site" evidence="9">
    <location>
        <begin position="138"/>
        <end position="140"/>
    </location>
    <ligand>
        <name>ATP</name>
        <dbReference type="ChEBI" id="CHEBI:30616"/>
        <note>ligand shared between dimeric partners</note>
    </ligand>
</feature>
<keyword evidence="6 9" id="KW-0067">ATP-binding</keyword>
<protein>
    <recommendedName>
        <fullName evidence="9">Selenide, water dikinase</fullName>
        <ecNumber evidence="9">2.7.9.3</ecNumber>
    </recommendedName>
    <alternativeName>
        <fullName evidence="9">Selenium donor protein</fullName>
    </alternativeName>
    <alternativeName>
        <fullName evidence="9">Selenophosphate synthase</fullName>
    </alternativeName>
</protein>
<evidence type="ECO:0000256" key="8">
    <source>
        <dbReference type="ARBA" id="ARBA00023266"/>
    </source>
</evidence>